<gene>
    <name evidence="6" type="ORF">BED47_18210</name>
</gene>
<organism evidence="6 7">
    <name type="scientific">Gottfriedia luciferensis</name>
    <dbReference type="NCBI Taxonomy" id="178774"/>
    <lineage>
        <taxon>Bacteria</taxon>
        <taxon>Bacillati</taxon>
        <taxon>Bacillota</taxon>
        <taxon>Bacilli</taxon>
        <taxon>Bacillales</taxon>
        <taxon>Bacillaceae</taxon>
        <taxon>Gottfriedia</taxon>
    </lineage>
</organism>
<dbReference type="CDD" id="cd12797">
    <property type="entry name" value="M23_peptidase"/>
    <property type="match status" value="1"/>
</dbReference>
<evidence type="ECO:0000256" key="2">
    <source>
        <dbReference type="SAM" id="Coils"/>
    </source>
</evidence>
<comment type="caution">
    <text evidence="6">The sequence shown here is derived from an EMBL/GenBank/DDBJ whole genome shotgun (WGS) entry which is preliminary data.</text>
</comment>
<dbReference type="InterPro" id="IPR050570">
    <property type="entry name" value="Cell_wall_metabolism_enzyme"/>
</dbReference>
<evidence type="ECO:0008006" key="8">
    <source>
        <dbReference type="Google" id="ProtNLM"/>
    </source>
</evidence>
<feature type="coiled-coil region" evidence="2">
    <location>
        <begin position="165"/>
        <end position="251"/>
    </location>
</feature>
<accession>A0ABX2ZSE6</accession>
<keyword evidence="2" id="KW-0175">Coiled coil</keyword>
<feature type="chain" id="PRO_5046797147" description="Peptidase M23 domain-containing protein" evidence="3">
    <location>
        <begin position="27"/>
        <end position="386"/>
    </location>
</feature>
<dbReference type="Pfam" id="PF24568">
    <property type="entry name" value="CC_PcsB"/>
    <property type="match status" value="1"/>
</dbReference>
<dbReference type="EMBL" id="MDKC01000006">
    <property type="protein sequence ID" value="ODG92625.1"/>
    <property type="molecule type" value="Genomic_DNA"/>
</dbReference>
<dbReference type="PANTHER" id="PTHR21666">
    <property type="entry name" value="PEPTIDASE-RELATED"/>
    <property type="match status" value="1"/>
</dbReference>
<dbReference type="Proteomes" id="UP000094580">
    <property type="component" value="Unassembled WGS sequence"/>
</dbReference>
<reference evidence="6 7" key="1">
    <citation type="submission" date="2016-07" db="EMBL/GenBank/DDBJ databases">
        <authorList>
            <person name="Townsley L."/>
            <person name="Shank E.A."/>
        </authorList>
    </citation>
    <scope>NUCLEOTIDE SEQUENCE [LARGE SCALE GENOMIC DNA]</scope>
    <source>
        <strain evidence="6 7">CH01</strain>
    </source>
</reference>
<protein>
    <recommendedName>
        <fullName evidence="8">Peptidase M23 domain-containing protein</fullName>
    </recommendedName>
</protein>
<evidence type="ECO:0000256" key="1">
    <source>
        <dbReference type="ARBA" id="ARBA00022729"/>
    </source>
</evidence>
<dbReference type="SUPFAM" id="SSF51261">
    <property type="entry name" value="Duplicated hybrid motif"/>
    <property type="match status" value="1"/>
</dbReference>
<evidence type="ECO:0000259" key="4">
    <source>
        <dbReference type="Pfam" id="PF01551"/>
    </source>
</evidence>
<proteinExistence type="predicted"/>
<feature type="domain" description="M23ase beta-sheet core" evidence="4">
    <location>
        <begin position="277"/>
        <end position="374"/>
    </location>
</feature>
<dbReference type="InterPro" id="IPR057309">
    <property type="entry name" value="PcsB_CC"/>
</dbReference>
<evidence type="ECO:0000313" key="6">
    <source>
        <dbReference type="EMBL" id="ODG92625.1"/>
    </source>
</evidence>
<feature type="signal peptide" evidence="3">
    <location>
        <begin position="1"/>
        <end position="26"/>
    </location>
</feature>
<keyword evidence="1 3" id="KW-0732">Signal</keyword>
<dbReference type="Gene3D" id="2.70.70.10">
    <property type="entry name" value="Glucose Permease (Domain IIA)"/>
    <property type="match status" value="1"/>
</dbReference>
<dbReference type="InterPro" id="IPR011055">
    <property type="entry name" value="Dup_hybrid_motif"/>
</dbReference>
<dbReference type="InterPro" id="IPR016047">
    <property type="entry name" value="M23ase_b-sheet_dom"/>
</dbReference>
<evidence type="ECO:0000259" key="5">
    <source>
        <dbReference type="Pfam" id="PF24568"/>
    </source>
</evidence>
<sequence>MKRIINKLILVAASLSLTLLPKGVLAETLPNTKIKSIQDKRVKVQKEAQKAKNEMDQLKDQQKLLVNSLDSINLSIENAKIKMSQKEAEIINGKKVIEELQAEIEGFQKRLDQRQVIINNRLITIQKSGGNNSYLNVIFDAKSFGDLVQRINAIGKFMNADQDIVKDQRNDLEKVELKKKDLMLTQNKLENDKKDLQNIELTLVNQETQMKAILSKLKDDVNEKEQDILSLEEQENLLKDQEKAIKAASSITGGDFTRPAEGYVSSGFGYRSFDHETHFGVDIAKNGSTPIVSVANGVVIRAYHSSSYGNVVFITHNINGKVFTSVYAHMQKYQVSTGQTVSKGQKIGTMGNTGHSFGQHLHFELHDGQWNEAKSNAVNPAKYIKF</sequence>
<keyword evidence="7" id="KW-1185">Reference proteome</keyword>
<dbReference type="Pfam" id="PF01551">
    <property type="entry name" value="Peptidase_M23"/>
    <property type="match status" value="1"/>
</dbReference>
<name>A0ABX2ZSE6_9BACI</name>
<feature type="domain" description="Peptidoglycan hydrolase PcsB coiled-coil" evidence="5">
    <location>
        <begin position="104"/>
        <end position="178"/>
    </location>
</feature>
<feature type="coiled-coil region" evidence="2">
    <location>
        <begin position="34"/>
        <end position="117"/>
    </location>
</feature>
<evidence type="ECO:0000313" key="7">
    <source>
        <dbReference type="Proteomes" id="UP000094580"/>
    </source>
</evidence>
<dbReference type="Gene3D" id="6.10.250.3150">
    <property type="match status" value="1"/>
</dbReference>
<evidence type="ECO:0000256" key="3">
    <source>
        <dbReference type="SAM" id="SignalP"/>
    </source>
</evidence>
<dbReference type="PANTHER" id="PTHR21666:SF270">
    <property type="entry name" value="MUREIN HYDROLASE ACTIVATOR ENVC"/>
    <property type="match status" value="1"/>
</dbReference>
<dbReference type="RefSeq" id="WP_069033055.1">
    <property type="nucleotide sequence ID" value="NZ_MDKC01000006.1"/>
</dbReference>